<name>M2LX77_BAUPA</name>
<feature type="transmembrane region" description="Helical" evidence="6">
    <location>
        <begin position="1158"/>
        <end position="1178"/>
    </location>
</feature>
<evidence type="ECO:0000256" key="5">
    <source>
        <dbReference type="SAM" id="MobiDB-lite"/>
    </source>
</evidence>
<sequence>MASALNGRTPSRAMKALHDAAGAVDRSLTNVELTSVPRDRRLGSGERRLDAHKAAFEDGTLEKSMTAQQTNQGWITRKKLPWLDGPQSSKPGEVPGAWQSSLELATAPADADVTVPGFVAVAPSPSKREKARASISSVGGHPSLRAIGSSASLRNRPKSVQRPRTLSLNSDPRPGVRAAVSTKHQAKRALGIVSEQSTRIEDYTPSEYSTTISSDADHAPMTELEPMPSTLPKRDPSSYERLVQQPSAKVQRGRPKRGISPQKVDRALDFPFNEVAPLSMKRKCEDDCSSCRHCDSPILERKQSELRSPLKTAMSPSGRSDMPPYLPPKKQTTMPKPIVKRETLHALPSHLMAPSSSTSSSLPSHLRVTSPDISSPPSRTNTKLPPPTKRERHDDQPSPKEILQGPAPAVIKHRNLRRENRSLNSAVTGLEDLLEQALDVARDAASSGRKDEVAQILSSATAALRQASNALPMDQSLGRSMTDYRARIEPYPRGDDASSSGSETPTNPSTLHTRADSAGTAPTIFTRSAKSSAQPLVSEKYRKDGKSLTSLRAARVSSSSEPSMTNTPPRLYQPASADSIVRDFAYAGRRLTRAQARSLDLRATYGAAADFYGDHGESVAAQPGVRRSVVVERVLEKPKPKRKRGRVGEGAKDGFEVRPAPLPLKDRSATGSDLTPLPQARMDAVPSRMMEARDAKGATLPQRSRKAVADGLFEPAYFRVPDASHPAAQVSTLTNTRAAPPTTDSQTTPPANLKLSPRRHISLKGGQGFSLGRYHRRQPIAREWHTLRKRITAAVACANTVFIGLIAGIYAGEVPRIQYQIQDLNHEVILGNVLLFLGLGLSTLIFWPLPLLHGRKPYTLLAFACMLPLQFPQALVVAGFRDPNNSLYRCGLLIPRAFTGFALGFANVNQLPTLFDLFGCSLMSEAPHQEIVMQDDVRRQGGGVGIWLGLWSFCFVGSLSIGFCIGACIISGLDPSWGFYIVVIMLAVVLLVNVIAPETRRAPYRRSIAHFIDNDENLRRRVARGEVKLHISNEGPRWWWQEVLAGVILSTRMTLQPGFFVLAWYIAWIYAQVTLVILKPQYVGLATLSLALGAILAIPLAKASIFSRARYKPQRTDSMTMRSPRFTWSSHLIRRCTFTLLLPFAALGYTLTAPGPSINWSGPTIFAALIGFLSNLAVAETVGLIMETFDTCDLQPGSNQKHRLQSMAETTRRRRTNYSSFPRVCAGFFAAQSLGFFLAAVATAVSGELTRALGAQIAISTVAAILLVITVLFILVMVRWKEVQVIPNSVFERATKKGSVAWGADDPEWRPVIIGNPSGKMRRVNLLELGSQSRWTELRQLNKLIKE</sequence>
<feature type="region of interest" description="Disordered" evidence="5">
    <location>
        <begin position="206"/>
        <end position="237"/>
    </location>
</feature>
<feature type="region of interest" description="Disordered" evidence="5">
    <location>
        <begin position="302"/>
        <end position="333"/>
    </location>
</feature>
<dbReference type="PANTHER" id="PTHR23502">
    <property type="entry name" value="MAJOR FACILITATOR SUPERFAMILY"/>
    <property type="match status" value="1"/>
</dbReference>
<dbReference type="EMBL" id="KB445552">
    <property type="protein sequence ID" value="EMC99297.1"/>
    <property type="molecule type" value="Genomic_DNA"/>
</dbReference>
<feature type="compositionally biased region" description="Polar residues" evidence="5">
    <location>
        <begin position="497"/>
        <end position="512"/>
    </location>
</feature>
<keyword evidence="3 6" id="KW-1133">Transmembrane helix</keyword>
<keyword evidence="2 6" id="KW-0812">Transmembrane</keyword>
<feature type="compositionally biased region" description="Low complexity" evidence="5">
    <location>
        <begin position="351"/>
        <end position="366"/>
    </location>
</feature>
<dbReference type="OrthoDB" id="10250282at2759"/>
<feature type="transmembrane region" description="Helical" evidence="6">
    <location>
        <begin position="1132"/>
        <end position="1152"/>
    </location>
</feature>
<feature type="compositionally biased region" description="Polar residues" evidence="5">
    <location>
        <begin position="733"/>
        <end position="750"/>
    </location>
</feature>
<dbReference type="STRING" id="717646.M2LX77"/>
<evidence type="ECO:0000256" key="2">
    <source>
        <dbReference type="ARBA" id="ARBA00022692"/>
    </source>
</evidence>
<keyword evidence="4 6" id="KW-0472">Membrane</keyword>
<feature type="transmembrane region" description="Helical" evidence="6">
    <location>
        <begin position="1257"/>
        <end position="1278"/>
    </location>
</feature>
<comment type="subcellular location">
    <subcellularLocation>
        <location evidence="1">Membrane</location>
        <topology evidence="1">Multi-pass membrane protein</topology>
    </subcellularLocation>
</comment>
<feature type="compositionally biased region" description="Polar residues" evidence="5">
    <location>
        <begin position="556"/>
        <end position="568"/>
    </location>
</feature>
<dbReference type="Proteomes" id="UP000011761">
    <property type="component" value="Unassembled WGS sequence"/>
</dbReference>
<dbReference type="GeneID" id="19108673"/>
<organism evidence="7 8">
    <name type="scientific">Baudoinia panamericana (strain UAMH 10762)</name>
    <name type="common">Angels' share fungus</name>
    <name type="synonym">Baudoinia compniacensis (strain UAMH 10762)</name>
    <dbReference type="NCBI Taxonomy" id="717646"/>
    <lineage>
        <taxon>Eukaryota</taxon>
        <taxon>Fungi</taxon>
        <taxon>Dikarya</taxon>
        <taxon>Ascomycota</taxon>
        <taxon>Pezizomycotina</taxon>
        <taxon>Dothideomycetes</taxon>
        <taxon>Dothideomycetidae</taxon>
        <taxon>Mycosphaerellales</taxon>
        <taxon>Teratosphaeriaceae</taxon>
        <taxon>Baudoinia</taxon>
    </lineage>
</organism>
<evidence type="ECO:0000256" key="3">
    <source>
        <dbReference type="ARBA" id="ARBA00022989"/>
    </source>
</evidence>
<dbReference type="GO" id="GO:0022857">
    <property type="term" value="F:transmembrane transporter activity"/>
    <property type="evidence" value="ECO:0007669"/>
    <property type="project" value="TreeGrafter"/>
</dbReference>
<proteinExistence type="predicted"/>
<feature type="transmembrane region" description="Helical" evidence="6">
    <location>
        <begin position="859"/>
        <end position="880"/>
    </location>
</feature>
<feature type="transmembrane region" description="Helical" evidence="6">
    <location>
        <begin position="979"/>
        <end position="996"/>
    </location>
</feature>
<dbReference type="KEGG" id="bcom:BAUCODRAFT_146258"/>
<dbReference type="RefSeq" id="XP_007674218.1">
    <property type="nucleotide sequence ID" value="XM_007676028.1"/>
</dbReference>
<feature type="compositionally biased region" description="Polar residues" evidence="5">
    <location>
        <begin position="523"/>
        <end position="535"/>
    </location>
</feature>
<feature type="region of interest" description="Disordered" evidence="5">
    <location>
        <begin position="489"/>
        <end position="573"/>
    </location>
</feature>
<dbReference type="eggNOG" id="ENOG502RYRH">
    <property type="taxonomic scope" value="Eukaryota"/>
</dbReference>
<feature type="compositionally biased region" description="Basic and acidic residues" evidence="5">
    <location>
        <begin position="646"/>
        <end position="656"/>
    </location>
</feature>
<evidence type="ECO:0000256" key="6">
    <source>
        <dbReference type="SAM" id="Phobius"/>
    </source>
</evidence>
<feature type="compositionally biased region" description="Polar residues" evidence="5">
    <location>
        <begin position="371"/>
        <end position="383"/>
    </location>
</feature>
<feature type="transmembrane region" description="Helical" evidence="6">
    <location>
        <begin position="824"/>
        <end position="847"/>
    </location>
</feature>
<dbReference type="PANTHER" id="PTHR23502:SF76">
    <property type="entry name" value="POLYAMINE TRANSPORT PROTEIN"/>
    <property type="match status" value="1"/>
</dbReference>
<feature type="transmembrane region" description="Helical" evidence="6">
    <location>
        <begin position="791"/>
        <end position="812"/>
    </location>
</feature>
<evidence type="ECO:0000256" key="1">
    <source>
        <dbReference type="ARBA" id="ARBA00004141"/>
    </source>
</evidence>
<accession>M2LX77</accession>
<feature type="region of interest" description="Disordered" evidence="5">
    <location>
        <begin position="125"/>
        <end position="183"/>
    </location>
</feature>
<evidence type="ECO:0000313" key="7">
    <source>
        <dbReference type="EMBL" id="EMC99297.1"/>
    </source>
</evidence>
<dbReference type="SUPFAM" id="SSF103473">
    <property type="entry name" value="MFS general substrate transporter"/>
    <property type="match status" value="1"/>
</dbReference>
<feature type="region of interest" description="Disordered" evidence="5">
    <location>
        <begin position="351"/>
        <end position="417"/>
    </location>
</feature>
<dbReference type="InterPro" id="IPR036259">
    <property type="entry name" value="MFS_trans_sf"/>
</dbReference>
<gene>
    <name evidence="7" type="ORF">BAUCODRAFT_146258</name>
</gene>
<evidence type="ECO:0000313" key="8">
    <source>
        <dbReference type="Proteomes" id="UP000011761"/>
    </source>
</evidence>
<feature type="region of interest" description="Disordered" evidence="5">
    <location>
        <begin position="733"/>
        <end position="757"/>
    </location>
</feature>
<reference evidence="7 8" key="1">
    <citation type="journal article" date="2012" name="PLoS Pathog.">
        <title>Diverse lifestyles and strategies of plant pathogenesis encoded in the genomes of eighteen Dothideomycetes fungi.</title>
        <authorList>
            <person name="Ohm R.A."/>
            <person name="Feau N."/>
            <person name="Henrissat B."/>
            <person name="Schoch C.L."/>
            <person name="Horwitz B.A."/>
            <person name="Barry K.W."/>
            <person name="Condon B.J."/>
            <person name="Copeland A.C."/>
            <person name="Dhillon B."/>
            <person name="Glaser F."/>
            <person name="Hesse C.N."/>
            <person name="Kosti I."/>
            <person name="LaButti K."/>
            <person name="Lindquist E.A."/>
            <person name="Lucas S."/>
            <person name="Salamov A.A."/>
            <person name="Bradshaw R.E."/>
            <person name="Ciuffetti L."/>
            <person name="Hamelin R.C."/>
            <person name="Kema G.H.J."/>
            <person name="Lawrence C."/>
            <person name="Scott J.A."/>
            <person name="Spatafora J.W."/>
            <person name="Turgeon B.G."/>
            <person name="de Wit P.J.G.M."/>
            <person name="Zhong S."/>
            <person name="Goodwin S.B."/>
            <person name="Grigoriev I.V."/>
        </authorList>
    </citation>
    <scope>NUCLEOTIDE SEQUENCE [LARGE SCALE GENOMIC DNA]</scope>
    <source>
        <strain evidence="7 8">UAMH 10762</strain>
    </source>
</reference>
<feature type="transmembrane region" description="Helical" evidence="6">
    <location>
        <begin position="1090"/>
        <end position="1111"/>
    </location>
</feature>
<feature type="transmembrane region" description="Helical" evidence="6">
    <location>
        <begin position="1221"/>
        <end position="1245"/>
    </location>
</feature>
<dbReference type="Gene3D" id="1.20.1250.20">
    <property type="entry name" value="MFS general substrate transporter like domains"/>
    <property type="match status" value="1"/>
</dbReference>
<evidence type="ECO:0000256" key="4">
    <source>
        <dbReference type="ARBA" id="ARBA00023136"/>
    </source>
</evidence>
<feature type="compositionally biased region" description="Basic and acidic residues" evidence="5">
    <location>
        <begin position="388"/>
        <end position="398"/>
    </location>
</feature>
<feature type="transmembrane region" description="Helical" evidence="6">
    <location>
        <begin position="948"/>
        <end position="973"/>
    </location>
</feature>
<protein>
    <submittedName>
        <fullName evidence="7">Uncharacterized protein</fullName>
    </submittedName>
</protein>
<keyword evidence="8" id="KW-1185">Reference proteome</keyword>
<dbReference type="GO" id="GO:0005886">
    <property type="term" value="C:plasma membrane"/>
    <property type="evidence" value="ECO:0007669"/>
    <property type="project" value="TreeGrafter"/>
</dbReference>
<feature type="transmembrane region" description="Helical" evidence="6">
    <location>
        <begin position="1059"/>
        <end position="1078"/>
    </location>
</feature>
<dbReference type="HOGENOM" id="CLU_280881_0_0_1"/>
<feature type="region of interest" description="Disordered" evidence="5">
    <location>
        <begin position="637"/>
        <end position="679"/>
    </location>
</feature>